<proteinExistence type="predicted"/>
<organism evidence="2 3">
    <name type="scientific">Fimbriiglobus ruber</name>
    <dbReference type="NCBI Taxonomy" id="1908690"/>
    <lineage>
        <taxon>Bacteria</taxon>
        <taxon>Pseudomonadati</taxon>
        <taxon>Planctomycetota</taxon>
        <taxon>Planctomycetia</taxon>
        <taxon>Gemmatales</taxon>
        <taxon>Gemmataceae</taxon>
        <taxon>Fimbriiglobus</taxon>
    </lineage>
</organism>
<reference evidence="3" key="1">
    <citation type="submission" date="2017-06" db="EMBL/GenBank/DDBJ databases">
        <title>Genome analysis of Fimbriiglobus ruber SP5, the first member of the order Planctomycetales with confirmed chitinolytic capability.</title>
        <authorList>
            <person name="Ravin N.V."/>
            <person name="Rakitin A.L."/>
            <person name="Ivanova A.A."/>
            <person name="Beletsky A.V."/>
            <person name="Kulichevskaya I.S."/>
            <person name="Mardanov A.V."/>
            <person name="Dedysh S.N."/>
        </authorList>
    </citation>
    <scope>NUCLEOTIDE SEQUENCE [LARGE SCALE GENOMIC DNA]</scope>
    <source>
        <strain evidence="3">SP5</strain>
    </source>
</reference>
<name>A0A225DVG4_9BACT</name>
<feature type="region of interest" description="Disordered" evidence="1">
    <location>
        <begin position="34"/>
        <end position="60"/>
    </location>
</feature>
<accession>A0A225DVG4</accession>
<keyword evidence="3" id="KW-1185">Reference proteome</keyword>
<evidence type="ECO:0000313" key="2">
    <source>
        <dbReference type="EMBL" id="OWK45362.1"/>
    </source>
</evidence>
<sequence length="432" mass="46907">MCPWQRHHHVPLRVHLSLAALRHPDLGLLSVRPTDFNDDHPGDRDHCPEQCRGHRPREPSFRPLTLRQRHRLDLRVGYFRRVTSERGLGCDRSADLDERVHRRGSRLRASGWVLLKQLHHEIRQFGGHVRILLANRDGGFVRERGQHGHRSRAAEGEFAGQAAVEEDAEAEQVGAVVNLFARGLLRAHVRRSAEDAAVGGQVDLLVDRAGEAEVEDLDPAEAVRAGPLQPQVGRLDVPVDEIPSMGRGQAVGDFVGDLQGGVDRQPAVAGQPGFQALALEERHGDEQGVAVAADLEDGDDVVVFDGRGCLGLAEEAVPGVGVLHQVRPHHLEGDGPAEERFLRRVHRPHAAAAEEPEDAEPGHLDEFARLRGRAACVVRQGAGGGAGLGGRVAGDRLVGRLLPRGGGRWRGRRGSHRAALRGSTFAVGEAES</sequence>
<protein>
    <submittedName>
        <fullName evidence="2">Uncharacterized protein</fullName>
    </submittedName>
</protein>
<gene>
    <name evidence="2" type="ORF">FRUB_01693</name>
</gene>
<dbReference type="EMBL" id="NIDE01000002">
    <property type="protein sequence ID" value="OWK45362.1"/>
    <property type="molecule type" value="Genomic_DNA"/>
</dbReference>
<dbReference type="AlphaFoldDB" id="A0A225DVG4"/>
<dbReference type="AntiFam" id="ANF00226">
    <property type="entry name" value="Shadow ORF (opposite pknB)"/>
</dbReference>
<evidence type="ECO:0000313" key="3">
    <source>
        <dbReference type="Proteomes" id="UP000214646"/>
    </source>
</evidence>
<feature type="compositionally biased region" description="Basic and acidic residues" evidence="1">
    <location>
        <begin position="35"/>
        <end position="60"/>
    </location>
</feature>
<evidence type="ECO:0000256" key="1">
    <source>
        <dbReference type="SAM" id="MobiDB-lite"/>
    </source>
</evidence>
<dbReference type="Proteomes" id="UP000214646">
    <property type="component" value="Unassembled WGS sequence"/>
</dbReference>
<comment type="caution">
    <text evidence="2">The sequence shown here is derived from an EMBL/GenBank/DDBJ whole genome shotgun (WGS) entry which is preliminary data.</text>
</comment>